<evidence type="ECO:0000313" key="2">
    <source>
        <dbReference type="EMBL" id="KAJ1132057.1"/>
    </source>
</evidence>
<dbReference type="Proteomes" id="UP001066276">
    <property type="component" value="Chromosome 7"/>
</dbReference>
<accession>A0AAV7PUR6</accession>
<organism evidence="2 3">
    <name type="scientific">Pleurodeles waltl</name>
    <name type="common">Iberian ribbed newt</name>
    <dbReference type="NCBI Taxonomy" id="8319"/>
    <lineage>
        <taxon>Eukaryota</taxon>
        <taxon>Metazoa</taxon>
        <taxon>Chordata</taxon>
        <taxon>Craniata</taxon>
        <taxon>Vertebrata</taxon>
        <taxon>Euteleostomi</taxon>
        <taxon>Amphibia</taxon>
        <taxon>Batrachia</taxon>
        <taxon>Caudata</taxon>
        <taxon>Salamandroidea</taxon>
        <taxon>Salamandridae</taxon>
        <taxon>Pleurodelinae</taxon>
        <taxon>Pleurodeles</taxon>
    </lineage>
</organism>
<feature type="region of interest" description="Disordered" evidence="1">
    <location>
        <begin position="25"/>
        <end position="96"/>
    </location>
</feature>
<protein>
    <submittedName>
        <fullName evidence="2">Uncharacterized protein</fullName>
    </submittedName>
</protein>
<evidence type="ECO:0000256" key="1">
    <source>
        <dbReference type="SAM" id="MobiDB-lite"/>
    </source>
</evidence>
<gene>
    <name evidence="2" type="ORF">NDU88_010387</name>
</gene>
<sequence length="96" mass="10751">MLEARSVPGFCPRLRVLAFISGSHIFQHKTDPGTRERKSEKEEERDRKPTARIQGRSTEREVKQDVQGGGTVPRGSAVLAPDTGSLLPRLFEPLRQ</sequence>
<dbReference type="EMBL" id="JANPWB010000011">
    <property type="protein sequence ID" value="KAJ1132057.1"/>
    <property type="molecule type" value="Genomic_DNA"/>
</dbReference>
<reference evidence="2" key="1">
    <citation type="journal article" date="2022" name="bioRxiv">
        <title>Sequencing and chromosome-scale assembly of the giantPleurodeles waltlgenome.</title>
        <authorList>
            <person name="Brown T."/>
            <person name="Elewa A."/>
            <person name="Iarovenko S."/>
            <person name="Subramanian E."/>
            <person name="Araus A.J."/>
            <person name="Petzold A."/>
            <person name="Susuki M."/>
            <person name="Suzuki K.-i.T."/>
            <person name="Hayashi T."/>
            <person name="Toyoda A."/>
            <person name="Oliveira C."/>
            <person name="Osipova E."/>
            <person name="Leigh N.D."/>
            <person name="Simon A."/>
            <person name="Yun M.H."/>
        </authorList>
    </citation>
    <scope>NUCLEOTIDE SEQUENCE</scope>
    <source>
        <strain evidence="2">20211129_DDA</strain>
        <tissue evidence="2">Liver</tissue>
    </source>
</reference>
<comment type="caution">
    <text evidence="2">The sequence shown here is derived from an EMBL/GenBank/DDBJ whole genome shotgun (WGS) entry which is preliminary data.</text>
</comment>
<keyword evidence="3" id="KW-1185">Reference proteome</keyword>
<name>A0AAV7PUR6_PLEWA</name>
<proteinExistence type="predicted"/>
<evidence type="ECO:0000313" key="3">
    <source>
        <dbReference type="Proteomes" id="UP001066276"/>
    </source>
</evidence>
<dbReference type="AlphaFoldDB" id="A0AAV7PUR6"/>
<feature type="compositionally biased region" description="Basic and acidic residues" evidence="1">
    <location>
        <begin position="28"/>
        <end position="49"/>
    </location>
</feature>